<evidence type="ECO:0000256" key="13">
    <source>
        <dbReference type="PIRSR" id="PIRSR001400-1"/>
    </source>
</evidence>
<dbReference type="AlphaFoldDB" id="A0A1B7XAB9"/>
<dbReference type="InterPro" id="IPR020810">
    <property type="entry name" value="Enolase_C"/>
</dbReference>
<feature type="binding site" evidence="12">
    <location>
        <position position="336"/>
    </location>
    <ligand>
        <name>(2R)-2-phosphoglycerate</name>
        <dbReference type="ChEBI" id="CHEBI:58289"/>
    </ligand>
</feature>
<dbReference type="SMART" id="SM01193">
    <property type="entry name" value="Enolase_N"/>
    <property type="match status" value="1"/>
</dbReference>
<keyword evidence="19" id="KW-1185">Reference proteome</keyword>
<dbReference type="EC" id="4.2.1.11" evidence="3 12"/>
<proteinExistence type="inferred from homology"/>
<feature type="binding site" evidence="14">
    <location>
        <position position="387"/>
    </location>
    <ligand>
        <name>substrate</name>
    </ligand>
</feature>
<dbReference type="PROSITE" id="PS00164">
    <property type="entry name" value="ENOLASE"/>
    <property type="match status" value="1"/>
</dbReference>
<comment type="similarity">
    <text evidence="2 12">Belongs to the enolase family.</text>
</comment>
<feature type="binding site" evidence="12">
    <location>
        <position position="366"/>
    </location>
    <ligand>
        <name>(2R)-2-phosphoglycerate</name>
        <dbReference type="ChEBI" id="CHEBI:58289"/>
    </ligand>
</feature>
<evidence type="ECO:0000256" key="15">
    <source>
        <dbReference type="PIRSR" id="PIRSR001400-3"/>
    </source>
</evidence>
<dbReference type="GO" id="GO:0009986">
    <property type="term" value="C:cell surface"/>
    <property type="evidence" value="ECO:0007669"/>
    <property type="project" value="UniProtKB-SubCell"/>
</dbReference>
<dbReference type="GO" id="GO:0000287">
    <property type="term" value="F:magnesium ion binding"/>
    <property type="evidence" value="ECO:0007669"/>
    <property type="project" value="UniProtKB-UniRule"/>
</dbReference>
<feature type="binding site" evidence="14">
    <location>
        <position position="164"/>
    </location>
    <ligand>
        <name>substrate</name>
    </ligand>
</feature>
<dbReference type="InterPro" id="IPR029017">
    <property type="entry name" value="Enolase-like_N"/>
</dbReference>
<dbReference type="Proteomes" id="UP000091979">
    <property type="component" value="Unassembled WGS sequence"/>
</dbReference>
<dbReference type="InterPro" id="IPR020809">
    <property type="entry name" value="Enolase_CS"/>
</dbReference>
<feature type="domain" description="Enolase C-terminal TIM barrel" evidence="16">
    <location>
        <begin position="139"/>
        <end position="424"/>
    </location>
</feature>
<dbReference type="SUPFAM" id="SSF51604">
    <property type="entry name" value="Enolase C-terminal domain-like"/>
    <property type="match status" value="1"/>
</dbReference>
<evidence type="ECO:0000256" key="4">
    <source>
        <dbReference type="ARBA" id="ARBA00017068"/>
    </source>
</evidence>
<keyword evidence="10 12" id="KW-0456">Lyase</keyword>
<dbReference type="Gene3D" id="3.20.20.120">
    <property type="entry name" value="Enolase-like C-terminal domain"/>
    <property type="match status" value="1"/>
</dbReference>
<comment type="cofactor">
    <cofactor evidence="12">
        <name>Mg(2+)</name>
        <dbReference type="ChEBI" id="CHEBI:18420"/>
    </cofactor>
    <text evidence="12">Binds a second Mg(2+) ion via substrate during catalysis.</text>
</comment>
<dbReference type="GO" id="GO:0000015">
    <property type="term" value="C:phosphopyruvate hydratase complex"/>
    <property type="evidence" value="ECO:0007669"/>
    <property type="project" value="InterPro"/>
</dbReference>
<evidence type="ECO:0000256" key="3">
    <source>
        <dbReference type="ARBA" id="ARBA00012058"/>
    </source>
</evidence>
<evidence type="ECO:0000256" key="1">
    <source>
        <dbReference type="ARBA" id="ARBA00005031"/>
    </source>
</evidence>
<dbReference type="Gene3D" id="3.30.390.10">
    <property type="entry name" value="Enolase-like, N-terminal domain"/>
    <property type="match status" value="1"/>
</dbReference>
<comment type="cofactor">
    <cofactor evidence="15">
        <name>Mg(2+)</name>
        <dbReference type="ChEBI" id="CHEBI:18420"/>
    </cofactor>
    <text evidence="15">Mg(2+) is required for catalysis and for stabilizing the dimer.</text>
</comment>
<feature type="binding site" evidence="12">
    <location>
        <position position="365"/>
    </location>
    <ligand>
        <name>(2R)-2-phosphoglycerate</name>
        <dbReference type="ChEBI" id="CHEBI:58289"/>
    </ligand>
</feature>
<comment type="function">
    <text evidence="11 12">Catalyzes the reversible conversion of 2-phosphoglycerate (2-PG) into phosphoenolpyruvate (PEP). It is essential for the degradation of carbohydrates via glycolysis.</text>
</comment>
<dbReference type="PATRIC" id="fig|1560234.3.peg.1718"/>
<dbReference type="SUPFAM" id="SSF54826">
    <property type="entry name" value="Enolase N-terminal domain-like"/>
    <property type="match status" value="1"/>
</dbReference>
<feature type="binding site" evidence="14">
    <location>
        <position position="311"/>
    </location>
    <ligand>
        <name>substrate</name>
    </ligand>
</feature>
<evidence type="ECO:0000256" key="6">
    <source>
        <dbReference type="ARBA" id="ARBA00022525"/>
    </source>
</evidence>
<feature type="domain" description="Enolase N-terminal" evidence="17">
    <location>
        <begin position="4"/>
        <end position="134"/>
    </location>
</feature>
<dbReference type="GO" id="GO:0005576">
    <property type="term" value="C:extracellular region"/>
    <property type="evidence" value="ECO:0007669"/>
    <property type="project" value="UniProtKB-SubCell"/>
</dbReference>
<feature type="binding site" evidence="12">
    <location>
        <position position="387"/>
    </location>
    <ligand>
        <name>(2R)-2-phosphoglycerate</name>
        <dbReference type="ChEBI" id="CHEBI:58289"/>
    </ligand>
</feature>
<feature type="binding site" evidence="14">
    <location>
        <position position="285"/>
    </location>
    <ligand>
        <name>substrate</name>
    </ligand>
</feature>
<keyword evidence="6 12" id="KW-0964">Secreted</keyword>
<dbReference type="UniPathway" id="UPA00109">
    <property type="reaction ID" value="UER00187"/>
</dbReference>
<feature type="active site" description="Proton donor" evidence="12 13">
    <location>
        <position position="205"/>
    </location>
</feature>
<dbReference type="NCBIfam" id="TIGR01060">
    <property type="entry name" value="eno"/>
    <property type="match status" value="1"/>
</dbReference>
<feature type="binding site" evidence="12 15">
    <location>
        <position position="285"/>
    </location>
    <ligand>
        <name>Mg(2+)</name>
        <dbReference type="ChEBI" id="CHEBI:18420"/>
    </ligand>
</feature>
<keyword evidence="8 12" id="KW-0460">Magnesium</keyword>
<dbReference type="RefSeq" id="WP_066857032.1">
    <property type="nucleotide sequence ID" value="NZ_JXMS01000026.1"/>
</dbReference>
<feature type="binding site" evidence="14">
    <location>
        <position position="155"/>
    </location>
    <ligand>
        <name>substrate</name>
    </ligand>
</feature>
<dbReference type="SFLD" id="SFLDS00001">
    <property type="entry name" value="Enolase"/>
    <property type="match status" value="1"/>
</dbReference>
<dbReference type="FunFam" id="3.20.20.120:FF:000001">
    <property type="entry name" value="Enolase"/>
    <property type="match status" value="1"/>
</dbReference>
<dbReference type="InterPro" id="IPR000941">
    <property type="entry name" value="Enolase"/>
</dbReference>
<keyword evidence="9 12" id="KW-0324">Glycolysis</keyword>
<dbReference type="PANTHER" id="PTHR11902:SF1">
    <property type="entry name" value="ENOLASE"/>
    <property type="match status" value="1"/>
</dbReference>
<evidence type="ECO:0000259" key="17">
    <source>
        <dbReference type="SMART" id="SM01193"/>
    </source>
</evidence>
<evidence type="ECO:0000256" key="11">
    <source>
        <dbReference type="ARBA" id="ARBA00045763"/>
    </source>
</evidence>
<comment type="pathway">
    <text evidence="1 12">Carbohydrate degradation; glycolysis; pyruvate from D-glyceraldehyde 3-phosphate: step 4/5.</text>
</comment>
<dbReference type="Pfam" id="PF00113">
    <property type="entry name" value="Enolase_C"/>
    <property type="match status" value="1"/>
</dbReference>
<sequence>MSTIVSVWAREILDSRGNPTVEVEVSLESGHSGRAAVPSGASTGTREALELRDGDKGRYLGKGVEKAVNNVMGEIAEGIIGLDATRQVNIDNILLELDGTENKERLGANAMLGVSLAVARAAASYLGQPLYQYLGGINAKVLPVPMMNIINGGEHAPNNLDIQEFMIMPIGAPTFAEALRMGAEVFHALKKLLSDDGHVTSVGDEGGFAPNLNSHAEAFDYIMKAIEKAGYVPGKEIALAIDAAASEFYKDGKYVLGGENKTLSSEEMVEWLAEFTEKYPLISIEDGLAEQDWDGWKLLTDRLPTTQIVGDDIFVTNPEILAEGIEEGCGNSILIKLNQIGTLTETLDTIEMAKGAAYSTVISHRSGETEDSFIADLAVAVNSGQIKTGSLSRSDRLAKYNQLLRIEEDLDDDGIFFGPFMAAHFGLSD</sequence>
<feature type="active site" description="Proton acceptor" evidence="12 13">
    <location>
        <position position="336"/>
    </location>
</feature>
<gene>
    <name evidence="12 18" type="primary">eno</name>
    <name evidence="18" type="ORF">SP90_13030</name>
</gene>
<name>A0A1B7XAB9_9BACT</name>
<evidence type="ECO:0000256" key="2">
    <source>
        <dbReference type="ARBA" id="ARBA00009604"/>
    </source>
</evidence>
<feature type="binding site" evidence="14">
    <location>
        <begin position="363"/>
        <end position="366"/>
    </location>
    <ligand>
        <name>substrate</name>
    </ligand>
</feature>
<dbReference type="GO" id="GO:0004634">
    <property type="term" value="F:phosphopyruvate hydratase activity"/>
    <property type="evidence" value="ECO:0007669"/>
    <property type="project" value="UniProtKB-UniRule"/>
</dbReference>
<organism evidence="18 19">
    <name type="scientific">Halodesulfovibrio spirochaetisodalis</name>
    <dbReference type="NCBI Taxonomy" id="1560234"/>
    <lineage>
        <taxon>Bacteria</taxon>
        <taxon>Pseudomonadati</taxon>
        <taxon>Thermodesulfobacteriota</taxon>
        <taxon>Desulfovibrionia</taxon>
        <taxon>Desulfovibrionales</taxon>
        <taxon>Desulfovibrionaceae</taxon>
        <taxon>Halodesulfovibrio</taxon>
    </lineage>
</organism>
<dbReference type="OrthoDB" id="9804716at2"/>
<dbReference type="Pfam" id="PF03952">
    <property type="entry name" value="Enolase_N"/>
    <property type="match status" value="1"/>
</dbReference>
<comment type="caution">
    <text evidence="18">The sequence shown here is derived from an EMBL/GenBank/DDBJ whole genome shotgun (WGS) entry which is preliminary data.</text>
</comment>
<evidence type="ECO:0000256" key="10">
    <source>
        <dbReference type="ARBA" id="ARBA00023239"/>
    </source>
</evidence>
<evidence type="ECO:0000256" key="7">
    <source>
        <dbReference type="ARBA" id="ARBA00022723"/>
    </source>
</evidence>
<comment type="subcellular location">
    <subcellularLocation>
        <location evidence="12">Cytoplasm</location>
    </subcellularLocation>
    <subcellularLocation>
        <location evidence="12">Secreted</location>
    </subcellularLocation>
    <subcellularLocation>
        <location evidence="12">Cell surface</location>
    </subcellularLocation>
    <text evidence="12">Fractions of enolase are present in both the cytoplasm and on the cell surface.</text>
</comment>
<dbReference type="GO" id="GO:0006096">
    <property type="term" value="P:glycolytic process"/>
    <property type="evidence" value="ECO:0007669"/>
    <property type="project" value="UniProtKB-UniRule"/>
</dbReference>
<dbReference type="PANTHER" id="PTHR11902">
    <property type="entry name" value="ENOLASE"/>
    <property type="match status" value="1"/>
</dbReference>
<dbReference type="PRINTS" id="PR00148">
    <property type="entry name" value="ENOLASE"/>
</dbReference>
<evidence type="ECO:0000259" key="16">
    <source>
        <dbReference type="SMART" id="SM01192"/>
    </source>
</evidence>
<evidence type="ECO:0000313" key="19">
    <source>
        <dbReference type="Proteomes" id="UP000091979"/>
    </source>
</evidence>
<evidence type="ECO:0000256" key="12">
    <source>
        <dbReference type="HAMAP-Rule" id="MF_00318"/>
    </source>
</evidence>
<dbReference type="HAMAP" id="MF_00318">
    <property type="entry name" value="Enolase"/>
    <property type="match status" value="1"/>
</dbReference>
<keyword evidence="7 12" id="KW-0479">Metal-binding</keyword>
<dbReference type="SFLD" id="SFLDF00002">
    <property type="entry name" value="enolase"/>
    <property type="match status" value="1"/>
</dbReference>
<dbReference type="SFLD" id="SFLDG00178">
    <property type="entry name" value="enolase"/>
    <property type="match status" value="1"/>
</dbReference>
<evidence type="ECO:0000313" key="18">
    <source>
        <dbReference type="EMBL" id="OBQ46331.1"/>
    </source>
</evidence>
<keyword evidence="5 12" id="KW-0963">Cytoplasm</keyword>
<dbReference type="EMBL" id="JXMS01000026">
    <property type="protein sequence ID" value="OBQ46331.1"/>
    <property type="molecule type" value="Genomic_DNA"/>
</dbReference>
<feature type="binding site" evidence="12">
    <location>
        <position position="163"/>
    </location>
    <ligand>
        <name>(2R)-2-phosphoglycerate</name>
        <dbReference type="ChEBI" id="CHEBI:58289"/>
    </ligand>
</feature>
<feature type="binding site" evidence="12 15">
    <location>
        <position position="242"/>
    </location>
    <ligand>
        <name>Mg(2+)</name>
        <dbReference type="ChEBI" id="CHEBI:18420"/>
    </ligand>
</feature>
<dbReference type="SMART" id="SM01192">
    <property type="entry name" value="Enolase_C"/>
    <property type="match status" value="1"/>
</dbReference>
<dbReference type="FunFam" id="3.30.390.10:FF:000001">
    <property type="entry name" value="Enolase"/>
    <property type="match status" value="1"/>
</dbReference>
<protein>
    <recommendedName>
        <fullName evidence="4 12">Enolase</fullName>
        <ecNumber evidence="3 12">4.2.1.11</ecNumber>
    </recommendedName>
    <alternativeName>
        <fullName evidence="12">2-phospho-D-glycerate hydro-lyase</fullName>
    </alternativeName>
    <alternativeName>
        <fullName evidence="12">2-phosphoglycerate dehydratase</fullName>
    </alternativeName>
</protein>
<evidence type="ECO:0000256" key="14">
    <source>
        <dbReference type="PIRSR" id="PIRSR001400-2"/>
    </source>
</evidence>
<feature type="binding site" evidence="12 15">
    <location>
        <position position="311"/>
    </location>
    <ligand>
        <name>Mg(2+)</name>
        <dbReference type="ChEBI" id="CHEBI:18420"/>
    </ligand>
</feature>
<dbReference type="InterPro" id="IPR020811">
    <property type="entry name" value="Enolase_N"/>
</dbReference>
<comment type="catalytic activity">
    <reaction evidence="12">
        <text>(2R)-2-phosphoglycerate = phosphoenolpyruvate + H2O</text>
        <dbReference type="Rhea" id="RHEA:10164"/>
        <dbReference type="ChEBI" id="CHEBI:15377"/>
        <dbReference type="ChEBI" id="CHEBI:58289"/>
        <dbReference type="ChEBI" id="CHEBI:58702"/>
        <dbReference type="EC" id="4.2.1.11"/>
    </reaction>
</comment>
<dbReference type="InterPro" id="IPR036849">
    <property type="entry name" value="Enolase-like_C_sf"/>
</dbReference>
<evidence type="ECO:0000256" key="8">
    <source>
        <dbReference type="ARBA" id="ARBA00022842"/>
    </source>
</evidence>
<evidence type="ECO:0000256" key="5">
    <source>
        <dbReference type="ARBA" id="ARBA00022490"/>
    </source>
</evidence>
<dbReference type="PIRSF" id="PIRSF001400">
    <property type="entry name" value="Enolase"/>
    <property type="match status" value="1"/>
</dbReference>
<dbReference type="STRING" id="1560234.SP90_13030"/>
<evidence type="ECO:0000256" key="9">
    <source>
        <dbReference type="ARBA" id="ARBA00023152"/>
    </source>
</evidence>
<dbReference type="CDD" id="cd03313">
    <property type="entry name" value="enolase"/>
    <property type="match status" value="1"/>
</dbReference>
<accession>A0A1B7XAB9</accession>
<reference evidence="18 19" key="1">
    <citation type="submission" date="2015-01" db="EMBL/GenBank/DDBJ databases">
        <title>Desulfovibrio sp. JC271 draft genome sequence.</title>
        <authorList>
            <person name="Shivani Y."/>
            <person name="Subhash Y."/>
            <person name="Sasikala C."/>
            <person name="Ramana C.V."/>
        </authorList>
    </citation>
    <scope>NUCLEOTIDE SEQUENCE [LARGE SCALE GENOMIC DNA]</scope>
    <source>
        <strain evidence="18 19">JC271</strain>
    </source>
</reference>